<organism evidence="2 3">
    <name type="scientific">Sodiomyces alkalinus (strain CBS 110278 / VKM F-3762 / F11)</name>
    <name type="common">Alkaliphilic filamentous fungus</name>
    <dbReference type="NCBI Taxonomy" id="1314773"/>
    <lineage>
        <taxon>Eukaryota</taxon>
        <taxon>Fungi</taxon>
        <taxon>Dikarya</taxon>
        <taxon>Ascomycota</taxon>
        <taxon>Pezizomycotina</taxon>
        <taxon>Sordariomycetes</taxon>
        <taxon>Hypocreomycetidae</taxon>
        <taxon>Glomerellales</taxon>
        <taxon>Plectosphaerellaceae</taxon>
        <taxon>Sodiomyces</taxon>
    </lineage>
</organism>
<dbReference type="EMBL" id="ML119052">
    <property type="protein sequence ID" value="ROT40575.1"/>
    <property type="molecule type" value="Genomic_DNA"/>
</dbReference>
<gene>
    <name evidence="2" type="ORF">SODALDRAFT_376361</name>
</gene>
<evidence type="ECO:0000313" key="3">
    <source>
        <dbReference type="Proteomes" id="UP000272025"/>
    </source>
</evidence>
<reference evidence="2 3" key="1">
    <citation type="journal article" date="2018" name="Mol. Ecol.">
        <title>The obligate alkalophilic soda-lake fungus Sodiomyces alkalinus has shifted to a protein diet.</title>
        <authorList>
            <person name="Grum-Grzhimaylo A.A."/>
            <person name="Falkoski D.L."/>
            <person name="van den Heuvel J."/>
            <person name="Valero-Jimenez C.A."/>
            <person name="Min B."/>
            <person name="Choi I.G."/>
            <person name="Lipzen A."/>
            <person name="Daum C.G."/>
            <person name="Aanen D.K."/>
            <person name="Tsang A."/>
            <person name="Henrissat B."/>
            <person name="Bilanenko E.N."/>
            <person name="de Vries R.P."/>
            <person name="van Kan J.A.L."/>
            <person name="Grigoriev I.V."/>
            <person name="Debets A.J.M."/>
        </authorList>
    </citation>
    <scope>NUCLEOTIDE SEQUENCE [LARGE SCALE GENOMIC DNA]</scope>
    <source>
        <strain evidence="2 3">F11</strain>
    </source>
</reference>
<dbReference type="AlphaFoldDB" id="A0A3N2Q1S9"/>
<dbReference type="RefSeq" id="XP_028468381.1">
    <property type="nucleotide sequence ID" value="XM_028614808.1"/>
</dbReference>
<proteinExistence type="predicted"/>
<protein>
    <submittedName>
        <fullName evidence="2">Uncharacterized protein</fullName>
    </submittedName>
</protein>
<keyword evidence="3" id="KW-1185">Reference proteome</keyword>
<evidence type="ECO:0000313" key="2">
    <source>
        <dbReference type="EMBL" id="ROT40575.1"/>
    </source>
</evidence>
<dbReference type="Proteomes" id="UP000272025">
    <property type="component" value="Unassembled WGS sequence"/>
</dbReference>
<dbReference type="GeneID" id="39583285"/>
<evidence type="ECO:0000256" key="1">
    <source>
        <dbReference type="SAM" id="MobiDB-lite"/>
    </source>
</evidence>
<feature type="region of interest" description="Disordered" evidence="1">
    <location>
        <begin position="1"/>
        <end position="26"/>
    </location>
</feature>
<sequence>MGVPSAGGRPQQSSKSFPVGGPVGQRLGDPLGDVKWGSVGAAVRELALLNKRKSGEVNLGSADQSSQARTLFEANFCFLQVTEQEAMEYEADRDEFPGSDNCSLKYPCMGTYQGNAQFRKDNSALMLCRPFGRFPLISEKYLGDMDTKDSWEAWPSHHGHTKSEIPSCPTWGFYPVIDQSAIICEDYPIHWITLMVKVNPWRLKLLRDREKEADPDNPSLAIHTSLNPSLFETPSPPNVVLPPHIFSIQ</sequence>
<name>A0A3N2Q1S9_SODAK</name>
<accession>A0A3N2Q1S9</accession>